<gene>
    <name evidence="3" type="ORF">GCM10023205_26770</name>
</gene>
<dbReference type="Pfam" id="PF05729">
    <property type="entry name" value="NACHT"/>
    <property type="match status" value="1"/>
</dbReference>
<dbReference type="Gene3D" id="3.40.50.300">
    <property type="entry name" value="P-loop containing nucleotide triphosphate hydrolases"/>
    <property type="match status" value="1"/>
</dbReference>
<comment type="caution">
    <text evidence="3">The sequence shown here is derived from an EMBL/GenBank/DDBJ whole genome shotgun (WGS) entry which is preliminary data.</text>
</comment>
<dbReference type="InterPro" id="IPR027417">
    <property type="entry name" value="P-loop_NTPase"/>
</dbReference>
<feature type="domain" description="NACHT" evidence="2">
    <location>
        <begin position="280"/>
        <end position="615"/>
    </location>
</feature>
<evidence type="ECO:0000256" key="1">
    <source>
        <dbReference type="SAM" id="MobiDB-lite"/>
    </source>
</evidence>
<evidence type="ECO:0000313" key="4">
    <source>
        <dbReference type="Proteomes" id="UP001500466"/>
    </source>
</evidence>
<reference evidence="4" key="1">
    <citation type="journal article" date="2019" name="Int. J. Syst. Evol. Microbiol.">
        <title>The Global Catalogue of Microorganisms (GCM) 10K type strain sequencing project: providing services to taxonomists for standard genome sequencing and annotation.</title>
        <authorList>
            <consortium name="The Broad Institute Genomics Platform"/>
            <consortium name="The Broad Institute Genome Sequencing Center for Infectious Disease"/>
            <person name="Wu L."/>
            <person name="Ma J."/>
        </authorList>
    </citation>
    <scope>NUCLEOTIDE SEQUENCE [LARGE SCALE GENOMIC DNA]</scope>
    <source>
        <strain evidence="4">JCM 17986</strain>
    </source>
</reference>
<accession>A0ABP9H421</accession>
<dbReference type="Pfam" id="PF22733">
    <property type="entry name" value="NNH1"/>
    <property type="match status" value="1"/>
</dbReference>
<dbReference type="EMBL" id="BAABHS010000008">
    <property type="protein sequence ID" value="GAA4961856.1"/>
    <property type="molecule type" value="Genomic_DNA"/>
</dbReference>
<dbReference type="InterPro" id="IPR054547">
    <property type="entry name" value="NNH1"/>
</dbReference>
<evidence type="ECO:0000259" key="2">
    <source>
        <dbReference type="PROSITE" id="PS50837"/>
    </source>
</evidence>
<proteinExistence type="predicted"/>
<feature type="region of interest" description="Disordered" evidence="1">
    <location>
        <begin position="1"/>
        <end position="20"/>
    </location>
</feature>
<dbReference type="PANTHER" id="PTHR46844">
    <property type="entry name" value="SLR5058 PROTEIN"/>
    <property type="match status" value="1"/>
</dbReference>
<dbReference type="InterPro" id="IPR007111">
    <property type="entry name" value="NACHT_NTPase"/>
</dbReference>
<dbReference type="Proteomes" id="UP001500466">
    <property type="component" value="Unassembled WGS sequence"/>
</dbReference>
<sequence>MRAVAGPCPPPRPECPAASIPWRPRQHPLLHMLERTASDLGGTSMADPASVRLAALVVQRAATALHQRHRLNQEEIDRTAFGRLVDKVAREAKELRATEFRGLADHEWTAAAECVKAAFDRIGVVDSRLPLRYAMDPERLAAWLRATAPELPAHRELTLAGRGAYEQLSVLVCIHVVEFVAKHPKFPERIEIEQLSRLERIERHVSAPGDEALAVFEARYCSAVAKRLDKLELFGVRLRDRDFRYSIGSAYMSLQAHSRGRILPDSDRPLRIEDLLRGQRRMLVTGEAGSGKTTLLRRVALWAARDGFPEALADWEGAVPFFLVLRHFFFETNGPEPERFLDQIGTMLRAELPPGWIRGLMDEGRAVLLVDGVDELTAAERDVFWGVWLPELLGEYPRVRMIVASRPAALSGGRHGHAGLPEAALQPMGPADQRAFIAHWHRAVAKERPDRAVDLANRRHDLLNRLLLDRDLRRLAANPLLCALICTLHHEQRLTLPNDRIRLYDDAIAMLLASRDEVRGVPASAEVRFGEAQRKALLGELAYWMTRNGYAEVTFEEAVERVAHYARPFGGTADPDDLVRMLLLRSGILCEPGVGRVDFVHPTFQRFLAAKQALAHRDLGQIVNRAGEDDQWHEMFVMAVRLALEHDRNRLVHGLLARATQGTSVRADLVLLAAEAVGDASDVDPALRVEVARIAAQLLPPASPEEAVALAKIGQPLLGLLPESLGAPSEAGPGPVHIIRLLAEIGGESAMAVLARYAAAAARDGLPHPRLSRAFYAAWDAFDDVGYARSVLSRVPPRTGVAITSPRRLAAAAVLPCLPWVELDGDRDLLERLCRVSGLKGVVVTVPALRAMDLRLLARCPDLTQVHLVAPGYSVRWHDRPLDGLHQDDIPFALVPQPRSERVDFPRITAEAATNALTERPVSGIAVYLHGFEPTPTSPPAR</sequence>
<organism evidence="3 4">
    <name type="scientific">Yinghuangia aomiensis</name>
    <dbReference type="NCBI Taxonomy" id="676205"/>
    <lineage>
        <taxon>Bacteria</taxon>
        <taxon>Bacillati</taxon>
        <taxon>Actinomycetota</taxon>
        <taxon>Actinomycetes</taxon>
        <taxon>Kitasatosporales</taxon>
        <taxon>Streptomycetaceae</taxon>
        <taxon>Yinghuangia</taxon>
    </lineage>
</organism>
<keyword evidence="4" id="KW-1185">Reference proteome</keyword>
<dbReference type="PANTHER" id="PTHR46844:SF1">
    <property type="entry name" value="SLR5058 PROTEIN"/>
    <property type="match status" value="1"/>
</dbReference>
<protein>
    <recommendedName>
        <fullName evidence="2">NACHT domain-containing protein</fullName>
    </recommendedName>
</protein>
<dbReference type="SUPFAM" id="SSF52540">
    <property type="entry name" value="P-loop containing nucleoside triphosphate hydrolases"/>
    <property type="match status" value="1"/>
</dbReference>
<dbReference type="PROSITE" id="PS50837">
    <property type="entry name" value="NACHT"/>
    <property type="match status" value="1"/>
</dbReference>
<evidence type="ECO:0000313" key="3">
    <source>
        <dbReference type="EMBL" id="GAA4961856.1"/>
    </source>
</evidence>
<name>A0ABP9H421_9ACTN</name>